<gene>
    <name evidence="8" type="primary">mntP</name>
    <name evidence="9" type="ordered locus">Krad_2102</name>
</gene>
<keyword evidence="6 8" id="KW-0472">Membrane</keyword>
<keyword evidence="3 8" id="KW-0812">Transmembrane</keyword>
<dbReference type="GO" id="GO:0005384">
    <property type="term" value="F:manganese ion transmembrane transporter activity"/>
    <property type="evidence" value="ECO:0007669"/>
    <property type="project" value="UniProtKB-UniRule"/>
</dbReference>
<evidence type="ECO:0000256" key="6">
    <source>
        <dbReference type="ARBA" id="ARBA00023136"/>
    </source>
</evidence>
<sequence length="187" mass="19461">MSVVILLVIAVGVSADAFAVAVAKGLHVRRLTLRDTGGLALSFGAFQALMPLLGWLLGRSFADRITEIDHWIAFGLLLLIGAKMIREAVSPSDEEEDSDGIGVRELLVLSVATSIDALAVGISFAFLDVSIIPAVALIGVITAVVTAIGVVIGRRAGGRFGRPAEIAGGVVLILIGTRILLEHLGVF</sequence>
<comment type="similarity">
    <text evidence="8">Belongs to the MntP (TC 9.B.29) family.</text>
</comment>
<dbReference type="GO" id="GO:0005886">
    <property type="term" value="C:plasma membrane"/>
    <property type="evidence" value="ECO:0007669"/>
    <property type="project" value="UniProtKB-SubCell"/>
</dbReference>
<reference evidence="10" key="1">
    <citation type="journal article" date="2008" name="PLoS ONE">
        <title>Survival in nuclear waste, extreme resistance, and potential applications gleaned from the genome sequence of Kineococcus radiotolerans SRS30216.</title>
        <authorList>
            <person name="Bagwell C.E."/>
            <person name="Bhat S."/>
            <person name="Hawkins G.M."/>
            <person name="Smith B.W."/>
            <person name="Biswas T."/>
            <person name="Hoover T.R."/>
            <person name="Saunders E."/>
            <person name="Han C.S."/>
            <person name="Tsodikov O.V."/>
            <person name="Shimkets L.J."/>
        </authorList>
    </citation>
    <scope>NUCLEOTIDE SEQUENCE [LARGE SCALE GENOMIC DNA]</scope>
    <source>
        <strain evidence="10">ATCC BAA-149 / DSM 14245 / SRS30216</strain>
    </source>
</reference>
<feature type="transmembrane region" description="Helical" evidence="8">
    <location>
        <begin position="6"/>
        <end position="26"/>
    </location>
</feature>
<accession>A6W9U8</accession>
<keyword evidence="2 8" id="KW-1003">Cell membrane</keyword>
<feature type="transmembrane region" description="Helical" evidence="8">
    <location>
        <begin position="68"/>
        <end position="85"/>
    </location>
</feature>
<evidence type="ECO:0000256" key="8">
    <source>
        <dbReference type="HAMAP-Rule" id="MF_01521"/>
    </source>
</evidence>
<dbReference type="Proteomes" id="UP000001116">
    <property type="component" value="Chromosome"/>
</dbReference>
<feature type="transmembrane region" description="Helical" evidence="8">
    <location>
        <begin position="38"/>
        <end position="56"/>
    </location>
</feature>
<dbReference type="RefSeq" id="WP_011981274.1">
    <property type="nucleotide sequence ID" value="NC_009664.2"/>
</dbReference>
<dbReference type="AlphaFoldDB" id="A6W9U8"/>
<evidence type="ECO:0000313" key="9">
    <source>
        <dbReference type="EMBL" id="ABS03587.1"/>
    </source>
</evidence>
<feature type="transmembrane region" description="Helical" evidence="8">
    <location>
        <begin position="106"/>
        <end position="125"/>
    </location>
</feature>
<dbReference type="PANTHER" id="PTHR35529:SF1">
    <property type="entry name" value="MANGANESE EFFLUX PUMP MNTP-RELATED"/>
    <property type="match status" value="1"/>
</dbReference>
<keyword evidence="5 8" id="KW-0406">Ion transport</keyword>
<keyword evidence="7 8" id="KW-0464">Manganese</keyword>
<organism evidence="9 10">
    <name type="scientific">Kineococcus radiotolerans (strain ATCC BAA-149 / DSM 14245 / SRS30216)</name>
    <dbReference type="NCBI Taxonomy" id="266940"/>
    <lineage>
        <taxon>Bacteria</taxon>
        <taxon>Bacillati</taxon>
        <taxon>Actinomycetota</taxon>
        <taxon>Actinomycetes</taxon>
        <taxon>Kineosporiales</taxon>
        <taxon>Kineosporiaceae</taxon>
        <taxon>Kineococcus</taxon>
    </lineage>
</organism>
<dbReference type="KEGG" id="kra:Krad_2102"/>
<evidence type="ECO:0000256" key="2">
    <source>
        <dbReference type="ARBA" id="ARBA00022475"/>
    </source>
</evidence>
<feature type="transmembrane region" description="Helical" evidence="8">
    <location>
        <begin position="164"/>
        <end position="181"/>
    </location>
</feature>
<dbReference type="InterPro" id="IPR003810">
    <property type="entry name" value="Mntp/YtaF"/>
</dbReference>
<keyword evidence="1 8" id="KW-0813">Transport</keyword>
<name>A6W9U8_KINRD</name>
<evidence type="ECO:0000256" key="7">
    <source>
        <dbReference type="ARBA" id="ARBA00023211"/>
    </source>
</evidence>
<dbReference type="HAMAP" id="MF_01521">
    <property type="entry name" value="MntP_pump"/>
    <property type="match status" value="1"/>
</dbReference>
<dbReference type="STRING" id="266940.Krad_2102"/>
<evidence type="ECO:0000256" key="5">
    <source>
        <dbReference type="ARBA" id="ARBA00023065"/>
    </source>
</evidence>
<dbReference type="eggNOG" id="COG1971">
    <property type="taxonomic scope" value="Bacteria"/>
</dbReference>
<evidence type="ECO:0000256" key="1">
    <source>
        <dbReference type="ARBA" id="ARBA00022448"/>
    </source>
</evidence>
<keyword evidence="4 8" id="KW-1133">Transmembrane helix</keyword>
<feature type="transmembrane region" description="Helical" evidence="8">
    <location>
        <begin position="131"/>
        <end position="152"/>
    </location>
</feature>
<dbReference type="OrthoDB" id="9811590at2"/>
<comment type="function">
    <text evidence="8">Probably functions as a manganese efflux pump.</text>
</comment>
<dbReference type="InterPro" id="IPR022929">
    <property type="entry name" value="Put_MntP"/>
</dbReference>
<protein>
    <recommendedName>
        <fullName evidence="8">Putative manganese efflux pump MntP</fullName>
    </recommendedName>
</protein>
<keyword evidence="10" id="KW-1185">Reference proteome</keyword>
<dbReference type="HOGENOM" id="CLU_096410_3_0_11"/>
<dbReference type="Pfam" id="PF02659">
    <property type="entry name" value="Mntp"/>
    <property type="match status" value="1"/>
</dbReference>
<dbReference type="EMBL" id="CP000750">
    <property type="protein sequence ID" value="ABS03587.1"/>
    <property type="molecule type" value="Genomic_DNA"/>
</dbReference>
<evidence type="ECO:0000313" key="10">
    <source>
        <dbReference type="Proteomes" id="UP000001116"/>
    </source>
</evidence>
<evidence type="ECO:0000256" key="3">
    <source>
        <dbReference type="ARBA" id="ARBA00022692"/>
    </source>
</evidence>
<comment type="subcellular location">
    <subcellularLocation>
        <location evidence="8">Cell membrane</location>
        <topology evidence="8">Multi-pass membrane protein</topology>
    </subcellularLocation>
</comment>
<proteinExistence type="inferred from homology"/>
<dbReference type="PANTHER" id="PTHR35529">
    <property type="entry name" value="MANGANESE EFFLUX PUMP MNTP-RELATED"/>
    <property type="match status" value="1"/>
</dbReference>
<evidence type="ECO:0000256" key="4">
    <source>
        <dbReference type="ARBA" id="ARBA00022989"/>
    </source>
</evidence>